<feature type="transmembrane region" description="Helical" evidence="12">
    <location>
        <begin position="316"/>
        <end position="336"/>
    </location>
</feature>
<evidence type="ECO:0000256" key="4">
    <source>
        <dbReference type="ARBA" id="ARBA00022676"/>
    </source>
</evidence>
<dbReference type="EC" id="2.4.1.-" evidence="12"/>
<evidence type="ECO:0000256" key="6">
    <source>
        <dbReference type="ARBA" id="ARBA00022692"/>
    </source>
</evidence>
<comment type="caution">
    <text evidence="14">The sequence shown here is derived from an EMBL/GenBank/DDBJ whole genome shotgun (WGS) entry which is preliminary data.</text>
</comment>
<feature type="transmembrane region" description="Helical" evidence="12">
    <location>
        <begin position="71"/>
        <end position="90"/>
    </location>
</feature>
<organism evidence="14 15">
    <name type="scientific">Artemia franciscana</name>
    <name type="common">Brine shrimp</name>
    <name type="synonym">Artemia sanfranciscana</name>
    <dbReference type="NCBI Taxonomy" id="6661"/>
    <lineage>
        <taxon>Eukaryota</taxon>
        <taxon>Metazoa</taxon>
        <taxon>Ecdysozoa</taxon>
        <taxon>Arthropoda</taxon>
        <taxon>Crustacea</taxon>
        <taxon>Branchiopoda</taxon>
        <taxon>Anostraca</taxon>
        <taxon>Artemiidae</taxon>
        <taxon>Artemia</taxon>
    </lineage>
</organism>
<feature type="transmembrane region" description="Helical" evidence="12">
    <location>
        <begin position="348"/>
        <end position="367"/>
    </location>
</feature>
<dbReference type="PANTHER" id="PTHR22760">
    <property type="entry name" value="GLYCOSYLTRANSFERASE"/>
    <property type="match status" value="1"/>
</dbReference>
<sequence length="620" mass="71423">MDSSGRLKKYLHFLKVDVKLVCIALVHLVVCPYTKVEESFNVQAIHDIIYHSFNINQYDHLEFPGVVPRTFIAPLFVATLSFPLVFIGHILGISKLIGLYCVRMTIGYSVLVSLEAFKFSAQKHFGEGVTTWFTFIIGTQFHFMFYLSRPLPNIFALIIVLWSYKFWFEQKHENFIATSAGAIIIFRGELAILLGLFLLSDLVKQRITIERAIRMAVPCGVVSLAATVIIDSIFWKRLLWPEGEVLWFNIVENKSSEWGTSPFFWYFYSALPRALGASLLLVLFSVYFDRRAIEFLLPPIGFVLIYSFLGHKELRFIIYVIPLLDLAAAMGCHRLWENRLKGNFQMILAVSAVGHLLANSILSLFLLSVSSTNYPGGFALAKLHSLEHSPKNRSVHIDVFSAQTGISRFSQLNPHWEYNKSENLDVASLQRFEYLLVEGRSKYSTTLKPFIETHEIFAIEEAFNQVHFSYSSFPPLKVRLKPSIFILKNLHRNVPIFKKNRRRKTLENKLKRNEMPDKNERKVKDSLRKRSSQGDNSAKINLKKESLKDQVTRKADLYIESDETENFDTDVFSDLNDEFLNDYVLDSYEVEHEGNPVHYLIHDSLEDIGEWLGNDSDENL</sequence>
<keyword evidence="9 12" id="KW-0472">Membrane</keyword>
<keyword evidence="5" id="KW-0808">Transferase</keyword>
<evidence type="ECO:0000256" key="9">
    <source>
        <dbReference type="ARBA" id="ARBA00023136"/>
    </source>
</evidence>
<dbReference type="GO" id="GO:0005789">
    <property type="term" value="C:endoplasmic reticulum membrane"/>
    <property type="evidence" value="ECO:0007669"/>
    <property type="project" value="UniProtKB-SubCell"/>
</dbReference>
<dbReference type="Pfam" id="PF03901">
    <property type="entry name" value="Glyco_transf_22"/>
    <property type="match status" value="1"/>
</dbReference>
<dbReference type="EMBL" id="JAVRJZ010000019">
    <property type="protein sequence ID" value="KAK2707565.1"/>
    <property type="molecule type" value="Genomic_DNA"/>
</dbReference>
<comment type="catalytic activity">
    <reaction evidence="11">
        <text>an alpha-D-Man-(1-&gt;2)-alpha-D-Man-(1-&gt;2)-alpha-D-Man-(1-&gt;3)-[alpha-D-Man-(1-&gt;2)-alpha-D-Man-(1-&gt;3)-alpha-D-Man-(1-&gt;6)]-beta-D-Man-(1-&gt;4)-beta-D-GlcNAc-(1-&gt;4)-alpha-D-GlcNAc-diphospho-di-trans,poly-cis-dolichol + a di-trans,poly-cis-dolichyl beta-D-mannosyl phosphate = an alpha-D-Man-(1-&gt;2)-alpha-D-Man-(1-&gt;2)-alpha-D-Man-(1-&gt;3)-[alpha-D-Man-(1-&gt;2)-alpha-D-Man-(1-&gt;3)-[alpha-D-Man-(1-&gt;6)]-alpha-D-Man-(1-&gt;6)]-beta-D-Man-(1-&gt;4)-beta-D-GlcNAc-(1-&gt;4)-alpha-D-GlcNAc-diphospho-di-trans,poly-cis-dolichol + a di-trans,poly-cis-dolichyl phosphate + H(+)</text>
        <dbReference type="Rhea" id="RHEA:29535"/>
        <dbReference type="Rhea" id="RHEA-COMP:19498"/>
        <dbReference type="Rhea" id="RHEA-COMP:19501"/>
        <dbReference type="Rhea" id="RHEA-COMP:19518"/>
        <dbReference type="Rhea" id="RHEA-COMP:19519"/>
        <dbReference type="ChEBI" id="CHEBI:15378"/>
        <dbReference type="ChEBI" id="CHEBI:57683"/>
        <dbReference type="ChEBI" id="CHEBI:58211"/>
        <dbReference type="ChEBI" id="CHEBI:132517"/>
        <dbReference type="ChEBI" id="CHEBI:132519"/>
        <dbReference type="EC" id="2.4.1.260"/>
    </reaction>
    <physiologicalReaction direction="left-to-right" evidence="11">
        <dbReference type="Rhea" id="RHEA:29536"/>
    </physiologicalReaction>
</comment>
<protein>
    <recommendedName>
        <fullName evidence="12">Mannosyltransferase</fullName>
        <ecNumber evidence="12">2.4.1.-</ecNumber>
    </recommendedName>
</protein>
<evidence type="ECO:0000256" key="11">
    <source>
        <dbReference type="ARBA" id="ARBA00048899"/>
    </source>
</evidence>
<feature type="transmembrane region" description="Helical" evidence="12">
    <location>
        <begin position="215"/>
        <end position="235"/>
    </location>
</feature>
<comment type="pathway">
    <text evidence="2">Protein modification; protein glycosylation.</text>
</comment>
<dbReference type="GO" id="GO:0052917">
    <property type="term" value="F:dol-P-Man:Man(7)GlcNAc(2)-PP-Dol alpha-1,6-mannosyltransferase activity"/>
    <property type="evidence" value="ECO:0007669"/>
    <property type="project" value="UniProtKB-EC"/>
</dbReference>
<comment type="subcellular location">
    <subcellularLocation>
        <location evidence="1 12">Endoplasmic reticulum membrane</location>
        <topology evidence="1 12">Multi-pass membrane protein</topology>
    </subcellularLocation>
</comment>
<feature type="compositionally biased region" description="Basic and acidic residues" evidence="13">
    <location>
        <begin position="505"/>
        <end position="528"/>
    </location>
</feature>
<evidence type="ECO:0000256" key="7">
    <source>
        <dbReference type="ARBA" id="ARBA00022824"/>
    </source>
</evidence>
<dbReference type="GO" id="GO:0006487">
    <property type="term" value="P:protein N-linked glycosylation"/>
    <property type="evidence" value="ECO:0007669"/>
    <property type="project" value="TreeGrafter"/>
</dbReference>
<feature type="transmembrane region" description="Helical" evidence="12">
    <location>
        <begin position="293"/>
        <end position="310"/>
    </location>
</feature>
<evidence type="ECO:0000256" key="13">
    <source>
        <dbReference type="SAM" id="MobiDB-lite"/>
    </source>
</evidence>
<evidence type="ECO:0000256" key="8">
    <source>
        <dbReference type="ARBA" id="ARBA00022989"/>
    </source>
</evidence>
<proteinExistence type="inferred from homology"/>
<evidence type="ECO:0000313" key="15">
    <source>
        <dbReference type="Proteomes" id="UP001187531"/>
    </source>
</evidence>
<feature type="transmembrane region" description="Helical" evidence="12">
    <location>
        <begin position="263"/>
        <end position="286"/>
    </location>
</feature>
<evidence type="ECO:0000256" key="10">
    <source>
        <dbReference type="ARBA" id="ARBA00044721"/>
    </source>
</evidence>
<evidence type="ECO:0000256" key="5">
    <source>
        <dbReference type="ARBA" id="ARBA00022679"/>
    </source>
</evidence>
<feature type="region of interest" description="Disordered" evidence="13">
    <location>
        <begin position="505"/>
        <end position="543"/>
    </location>
</feature>
<evidence type="ECO:0000256" key="12">
    <source>
        <dbReference type="RuleBase" id="RU363075"/>
    </source>
</evidence>
<reference evidence="14" key="1">
    <citation type="submission" date="2023-07" db="EMBL/GenBank/DDBJ databases">
        <title>Chromosome-level genome assembly of Artemia franciscana.</title>
        <authorList>
            <person name="Jo E."/>
        </authorList>
    </citation>
    <scope>NUCLEOTIDE SEQUENCE</scope>
    <source>
        <tissue evidence="14">Whole body</tissue>
    </source>
</reference>
<feature type="transmembrane region" description="Helical" evidence="12">
    <location>
        <begin position="151"/>
        <end position="168"/>
    </location>
</feature>
<keyword evidence="4 12" id="KW-0328">Glycosyltransferase</keyword>
<accession>A0AA88L4G3</accession>
<dbReference type="Proteomes" id="UP001187531">
    <property type="component" value="Unassembled WGS sequence"/>
</dbReference>
<evidence type="ECO:0000256" key="1">
    <source>
        <dbReference type="ARBA" id="ARBA00004477"/>
    </source>
</evidence>
<comment type="similarity">
    <text evidence="3 12">Belongs to the glycosyltransferase 22 family.</text>
</comment>
<gene>
    <name evidence="14" type="ORF">QYM36_015314</name>
</gene>
<evidence type="ECO:0000256" key="3">
    <source>
        <dbReference type="ARBA" id="ARBA00007063"/>
    </source>
</evidence>
<name>A0AA88L4G3_ARTSF</name>
<dbReference type="PANTHER" id="PTHR22760:SF1">
    <property type="entry name" value="DOL-P-MAN:MAN(7)GLCNAC(2)-PP-DOL ALPHA-1,6-MANNOSYLTRANSFERASE"/>
    <property type="match status" value="1"/>
</dbReference>
<dbReference type="InterPro" id="IPR005599">
    <property type="entry name" value="GPI_mannosylTrfase"/>
</dbReference>
<feature type="transmembrane region" description="Helical" evidence="12">
    <location>
        <begin position="180"/>
        <end position="203"/>
    </location>
</feature>
<keyword evidence="8 12" id="KW-1133">Transmembrane helix</keyword>
<comment type="function">
    <text evidence="10">Mannosyltransferase that operates in the biosynthetic pathway of dolichol-linked oligosaccharides, the glycan precursors employed in protein asparagine (N)-glycosylation. The assembly of dolichol-linked oligosaccharides begins on the cytosolic side of the endoplasmic reticulum membrane and finishes in its lumen. The sequential addition of sugars to dolichol pyrophosphate produces dolichol-linked oligosaccharides containing fourteen sugars, including two GlcNAcs, nine mannoses and three glucoses. Once assembled, the oligosaccharide is transferred from the lipid to nascent proteins by oligosaccharyltransferases. In the lumen of the endoplasmic reticulum, adds the eighth mannose residue in an alpha-1,6 linkage onto Man(7)GlcNAc(2)-PP-dolichol to produce Man(8)GlcNAc(2)-PP-dolichol.</text>
</comment>
<keyword evidence="7 12" id="KW-0256">Endoplasmic reticulum</keyword>
<evidence type="ECO:0000256" key="2">
    <source>
        <dbReference type="ARBA" id="ARBA00004922"/>
    </source>
</evidence>
<dbReference type="AlphaFoldDB" id="A0AA88L4G3"/>
<evidence type="ECO:0000313" key="14">
    <source>
        <dbReference type="EMBL" id="KAK2707565.1"/>
    </source>
</evidence>
<keyword evidence="6 12" id="KW-0812">Transmembrane</keyword>
<keyword evidence="15" id="KW-1185">Reference proteome</keyword>